<evidence type="ECO:0000259" key="6">
    <source>
        <dbReference type="Pfam" id="PF00933"/>
    </source>
</evidence>
<protein>
    <submittedName>
        <fullName evidence="9">Beta-glucosidase</fullName>
    </submittedName>
</protein>
<feature type="chain" id="PRO_5018199758" evidence="5">
    <location>
        <begin position="39"/>
        <end position="890"/>
    </location>
</feature>
<feature type="region of interest" description="Disordered" evidence="4">
    <location>
        <begin position="35"/>
        <end position="59"/>
    </location>
</feature>
<dbReference type="GO" id="GO:0009251">
    <property type="term" value="P:glucan catabolic process"/>
    <property type="evidence" value="ECO:0007669"/>
    <property type="project" value="TreeGrafter"/>
</dbReference>
<evidence type="ECO:0000259" key="8">
    <source>
        <dbReference type="Pfam" id="PF18559"/>
    </source>
</evidence>
<comment type="similarity">
    <text evidence="1 3">Belongs to the glycosyl hydrolase 3 family.</text>
</comment>
<evidence type="ECO:0000313" key="9">
    <source>
        <dbReference type="EMBL" id="PPK98556.1"/>
    </source>
</evidence>
<gene>
    <name evidence="9" type="ORF">CLV92_101252</name>
</gene>
<keyword evidence="10" id="KW-1185">Reference proteome</keyword>
<dbReference type="PRINTS" id="PR00133">
    <property type="entry name" value="GLHYDRLASE3"/>
</dbReference>
<dbReference type="Gene3D" id="2.60.120.430">
    <property type="entry name" value="Galactose-binding lectin"/>
    <property type="match status" value="1"/>
</dbReference>
<feature type="domain" description="Glycoside hydrolase family 3 N-terminal" evidence="6">
    <location>
        <begin position="101"/>
        <end position="426"/>
    </location>
</feature>
<feature type="domain" description="Glycoside hydrolase family 3 C-terminal" evidence="7">
    <location>
        <begin position="464"/>
        <end position="674"/>
    </location>
</feature>
<dbReference type="Pfam" id="PF18559">
    <property type="entry name" value="Exop_C"/>
    <property type="match status" value="1"/>
</dbReference>
<evidence type="ECO:0000256" key="2">
    <source>
        <dbReference type="ARBA" id="ARBA00022801"/>
    </source>
</evidence>
<evidence type="ECO:0000256" key="5">
    <source>
        <dbReference type="SAM" id="SignalP"/>
    </source>
</evidence>
<sequence>MPLPRTRRPAPRRTPRSVVAVTALALLGAGTVAPPAVAAPQQERRTSTQPVIGAPEKGRGGCAEIPAVLPHLEQWPRVQSRVKTNKAIERKVAATVARMSLAEKVGQMTQPEITSITPEEVGQYAIGSVLNGGGAWPDRDKHASAADWLALADAYWQASVSTGQKIPVMWGIDAVHGNNNVFGATVFPHNIGLGAAHDPCLIRDIGEATAEQVRATGQDWAFAPTVAVARDDRWGRAYESFSEDARIQRAYGYEATRGLQGNSAHGPDGEHVIATAKHWIGDGGTEGGKDQGVTTASEDEMRNVHAQGYYGAIAAGTQSVMVSFNSWTNEALGIDEGKLHGSRYAVNGILKEKMGFDGLVVSDWNGIGQVTGCTNASCPQAVNAGIDIVMVPADWKAFIANTIAQVESGEIPMARIDDAVTRILRVKHRAGLMEAPKPSERAFAGQDAALEHRALAREAVRKSLVLLKNEGNALPLKRTAKVLVVGKSADSIQNQTGGWTLSWQGTGNSNADFPTGTSILGGLQEALGEAHVTHSATGEGVDPAAYDAVVAVIGETPYAEGNGDLAKRSLDFSRLHPQDTATLDRVSGKGAPVITVYVGGRPLLMNKELNRSDAFVAAWLPGTEGGGVADVLVGTEHDFTGRLSFSWPKEACQSPLNAGQEGYDPLFPLGHGLTKGQGSDLGSLPEDAPARCGDSGGGSGPATEDLELFVRQDVAPYKAYIGSPDNWGGTEVGNDVNAVVAHTNINVRTTDVNVQQDARKARWTGTGPAQFYLQSEPADLSGWLAAEGALVFDAIVTQKPTARTVLSMHCTWPCFSEVEATSLFSGLPLGAKTTVKVPLSCFDTGALDFEAVNTPFLVYTEGALEAAFANVRWVPGAADDADAVACADLT</sequence>
<dbReference type="InterPro" id="IPR041443">
    <property type="entry name" value="Exop_C"/>
</dbReference>
<evidence type="ECO:0000256" key="1">
    <source>
        <dbReference type="ARBA" id="ARBA00005336"/>
    </source>
</evidence>
<dbReference type="Gene3D" id="3.40.50.1700">
    <property type="entry name" value="Glycoside hydrolase family 3 C-terminal domain"/>
    <property type="match status" value="1"/>
</dbReference>
<dbReference type="InterPro" id="IPR002772">
    <property type="entry name" value="Glyco_hydro_3_C"/>
</dbReference>
<organism evidence="9 10">
    <name type="scientific">Kineococcus xinjiangensis</name>
    <dbReference type="NCBI Taxonomy" id="512762"/>
    <lineage>
        <taxon>Bacteria</taxon>
        <taxon>Bacillati</taxon>
        <taxon>Actinomycetota</taxon>
        <taxon>Actinomycetes</taxon>
        <taxon>Kineosporiales</taxon>
        <taxon>Kineosporiaceae</taxon>
        <taxon>Kineococcus</taxon>
    </lineage>
</organism>
<keyword evidence="5" id="KW-0732">Signal</keyword>
<dbReference type="Pfam" id="PF00933">
    <property type="entry name" value="Glyco_hydro_3"/>
    <property type="match status" value="1"/>
</dbReference>
<dbReference type="PANTHER" id="PTHR30620:SF77">
    <property type="entry name" value="LYSOSOMAL BETA GLUCOSIDASE-LIKE"/>
    <property type="match status" value="1"/>
</dbReference>
<keyword evidence="2 3" id="KW-0378">Hydrolase</keyword>
<evidence type="ECO:0000259" key="7">
    <source>
        <dbReference type="Pfam" id="PF01915"/>
    </source>
</evidence>
<comment type="caution">
    <text evidence="9">The sequence shown here is derived from an EMBL/GenBank/DDBJ whole genome shotgun (WGS) entry which is preliminary data.</text>
</comment>
<feature type="domain" description="ExoP galactose-binding-like" evidence="8">
    <location>
        <begin position="715"/>
        <end position="873"/>
    </location>
</feature>
<feature type="signal peptide" evidence="5">
    <location>
        <begin position="1"/>
        <end position="38"/>
    </location>
</feature>
<dbReference type="PROSITE" id="PS00775">
    <property type="entry name" value="GLYCOSYL_HYDROL_F3"/>
    <property type="match status" value="1"/>
</dbReference>
<dbReference type="RefSeq" id="WP_104430944.1">
    <property type="nucleotide sequence ID" value="NZ_PTJD01000001.1"/>
</dbReference>
<dbReference type="Proteomes" id="UP000239485">
    <property type="component" value="Unassembled WGS sequence"/>
</dbReference>
<name>A0A2S6IWA2_9ACTN</name>
<dbReference type="EMBL" id="PTJD01000001">
    <property type="protein sequence ID" value="PPK98556.1"/>
    <property type="molecule type" value="Genomic_DNA"/>
</dbReference>
<dbReference type="InterPro" id="IPR051915">
    <property type="entry name" value="Cellulose_Degrad_GH3"/>
</dbReference>
<dbReference type="OrthoDB" id="9803863at2"/>
<evidence type="ECO:0000256" key="3">
    <source>
        <dbReference type="RuleBase" id="RU361161"/>
    </source>
</evidence>
<accession>A0A2S6IWA2</accession>
<dbReference type="InterPro" id="IPR001764">
    <property type="entry name" value="Glyco_hydro_3_N"/>
</dbReference>
<dbReference type="InterPro" id="IPR036881">
    <property type="entry name" value="Glyco_hydro_3_C_sf"/>
</dbReference>
<dbReference type="SUPFAM" id="SSF52279">
    <property type="entry name" value="Beta-D-glucan exohydrolase, C-terminal domain"/>
    <property type="match status" value="1"/>
</dbReference>
<dbReference type="InterPro" id="IPR017853">
    <property type="entry name" value="GH"/>
</dbReference>
<dbReference type="PANTHER" id="PTHR30620">
    <property type="entry name" value="PERIPLASMIC BETA-GLUCOSIDASE-RELATED"/>
    <property type="match status" value="1"/>
</dbReference>
<dbReference type="Gene3D" id="3.20.20.300">
    <property type="entry name" value="Glycoside hydrolase, family 3, N-terminal domain"/>
    <property type="match status" value="1"/>
</dbReference>
<evidence type="ECO:0000256" key="4">
    <source>
        <dbReference type="SAM" id="MobiDB-lite"/>
    </source>
</evidence>
<dbReference type="InterPro" id="IPR036962">
    <property type="entry name" value="Glyco_hydro_3_N_sf"/>
</dbReference>
<proteinExistence type="inferred from homology"/>
<dbReference type="AlphaFoldDB" id="A0A2S6IWA2"/>
<dbReference type="SUPFAM" id="SSF51445">
    <property type="entry name" value="(Trans)glycosidases"/>
    <property type="match status" value="1"/>
</dbReference>
<dbReference type="GO" id="GO:0008422">
    <property type="term" value="F:beta-glucosidase activity"/>
    <property type="evidence" value="ECO:0007669"/>
    <property type="project" value="TreeGrafter"/>
</dbReference>
<dbReference type="Pfam" id="PF01915">
    <property type="entry name" value="Glyco_hydro_3_C"/>
    <property type="match status" value="1"/>
</dbReference>
<evidence type="ECO:0000313" key="10">
    <source>
        <dbReference type="Proteomes" id="UP000239485"/>
    </source>
</evidence>
<keyword evidence="3" id="KW-0326">Glycosidase</keyword>
<reference evidence="9 10" key="1">
    <citation type="submission" date="2018-02" db="EMBL/GenBank/DDBJ databases">
        <title>Genomic Encyclopedia of Archaeal and Bacterial Type Strains, Phase II (KMG-II): from individual species to whole genera.</title>
        <authorList>
            <person name="Goeker M."/>
        </authorList>
    </citation>
    <scope>NUCLEOTIDE SEQUENCE [LARGE SCALE GENOMIC DNA]</scope>
    <source>
        <strain evidence="9 10">DSM 22857</strain>
    </source>
</reference>
<dbReference type="InterPro" id="IPR019800">
    <property type="entry name" value="Glyco_hydro_3_AS"/>
</dbReference>